<evidence type="ECO:0000313" key="1">
    <source>
        <dbReference type="EMBL" id="KAF2793281.1"/>
    </source>
</evidence>
<reference evidence="1" key="1">
    <citation type="journal article" date="2020" name="Stud. Mycol.">
        <title>101 Dothideomycetes genomes: a test case for predicting lifestyles and emergence of pathogens.</title>
        <authorList>
            <person name="Haridas S."/>
            <person name="Albert R."/>
            <person name="Binder M."/>
            <person name="Bloem J."/>
            <person name="Labutti K."/>
            <person name="Salamov A."/>
            <person name="Andreopoulos B."/>
            <person name="Baker S."/>
            <person name="Barry K."/>
            <person name="Bills G."/>
            <person name="Bluhm B."/>
            <person name="Cannon C."/>
            <person name="Castanera R."/>
            <person name="Culley D."/>
            <person name="Daum C."/>
            <person name="Ezra D."/>
            <person name="Gonzalez J."/>
            <person name="Henrissat B."/>
            <person name="Kuo A."/>
            <person name="Liang C."/>
            <person name="Lipzen A."/>
            <person name="Lutzoni F."/>
            <person name="Magnuson J."/>
            <person name="Mondo S."/>
            <person name="Nolan M."/>
            <person name="Ohm R."/>
            <person name="Pangilinan J."/>
            <person name="Park H.-J."/>
            <person name="Ramirez L."/>
            <person name="Alfaro M."/>
            <person name="Sun H."/>
            <person name="Tritt A."/>
            <person name="Yoshinaga Y."/>
            <person name="Zwiers L.-H."/>
            <person name="Turgeon B."/>
            <person name="Goodwin S."/>
            <person name="Spatafora J."/>
            <person name="Crous P."/>
            <person name="Grigoriev I."/>
        </authorList>
    </citation>
    <scope>NUCLEOTIDE SEQUENCE</scope>
    <source>
        <strain evidence="1">CBS 109.77</strain>
    </source>
</reference>
<dbReference type="AlphaFoldDB" id="A0A6A6XAJ2"/>
<keyword evidence="2" id="KW-1185">Reference proteome</keyword>
<name>A0A6A6XAJ2_9PLEO</name>
<proteinExistence type="predicted"/>
<gene>
    <name evidence="1" type="ORF">K505DRAFT_42463</name>
</gene>
<accession>A0A6A6XAJ2</accession>
<sequence>MLGSSGRIGCTVRLTARSPYVCVCGWEGIWEANVHWQCRLRAHHPGSLLSETEYKARPLPPTPRHPLLSTSPFLQFLLATFLTPASPPLSTRSHCPLLWPIVRRHYAAPHLSTSP</sequence>
<dbReference type="EMBL" id="MU001934">
    <property type="protein sequence ID" value="KAF2793281.1"/>
    <property type="molecule type" value="Genomic_DNA"/>
</dbReference>
<dbReference type="Proteomes" id="UP000799757">
    <property type="component" value="Unassembled WGS sequence"/>
</dbReference>
<organism evidence="1 2">
    <name type="scientific">Melanomma pulvis-pyrius CBS 109.77</name>
    <dbReference type="NCBI Taxonomy" id="1314802"/>
    <lineage>
        <taxon>Eukaryota</taxon>
        <taxon>Fungi</taxon>
        <taxon>Dikarya</taxon>
        <taxon>Ascomycota</taxon>
        <taxon>Pezizomycotina</taxon>
        <taxon>Dothideomycetes</taxon>
        <taxon>Pleosporomycetidae</taxon>
        <taxon>Pleosporales</taxon>
        <taxon>Melanommataceae</taxon>
        <taxon>Melanomma</taxon>
    </lineage>
</organism>
<protein>
    <submittedName>
        <fullName evidence="1">Uncharacterized protein</fullName>
    </submittedName>
</protein>
<evidence type="ECO:0000313" key="2">
    <source>
        <dbReference type="Proteomes" id="UP000799757"/>
    </source>
</evidence>